<name>A0A1G9UCA5_ALLAB</name>
<dbReference type="STRING" id="211114.SAMN04489726_2312"/>
<evidence type="ECO:0000313" key="2">
    <source>
        <dbReference type="EMBL" id="SDM57195.1"/>
    </source>
</evidence>
<dbReference type="RefSeq" id="WP_043813243.1">
    <property type="nucleotide sequence ID" value="NZ_JOEF01000023.1"/>
</dbReference>
<dbReference type="PANTHER" id="PTHR21310:SF15">
    <property type="entry name" value="AMINOGLYCOSIDE PHOSPHOTRANSFERASE DOMAIN-CONTAINING PROTEIN"/>
    <property type="match status" value="1"/>
</dbReference>
<dbReference type="eggNOG" id="COG3173">
    <property type="taxonomic scope" value="Bacteria"/>
</dbReference>
<protein>
    <submittedName>
        <fullName evidence="2">Fructosamine-3-kinase</fullName>
    </submittedName>
</protein>
<dbReference type="OrthoDB" id="5490445at2"/>
<dbReference type="GO" id="GO:0016301">
    <property type="term" value="F:kinase activity"/>
    <property type="evidence" value="ECO:0007669"/>
    <property type="project" value="UniProtKB-KW"/>
</dbReference>
<evidence type="ECO:0000313" key="3">
    <source>
        <dbReference type="Proteomes" id="UP000183376"/>
    </source>
</evidence>
<keyword evidence="3" id="KW-1185">Reference proteome</keyword>
<dbReference type="Gene3D" id="3.90.1200.10">
    <property type="match status" value="1"/>
</dbReference>
<organism evidence="2 3">
    <name type="scientific">Allokutzneria albata</name>
    <name type="common">Kibdelosporangium albatum</name>
    <dbReference type="NCBI Taxonomy" id="211114"/>
    <lineage>
        <taxon>Bacteria</taxon>
        <taxon>Bacillati</taxon>
        <taxon>Actinomycetota</taxon>
        <taxon>Actinomycetes</taxon>
        <taxon>Pseudonocardiales</taxon>
        <taxon>Pseudonocardiaceae</taxon>
        <taxon>Allokutzneria</taxon>
    </lineage>
</organism>
<dbReference type="InterPro" id="IPR051678">
    <property type="entry name" value="AGP_Transferase"/>
</dbReference>
<dbReference type="Pfam" id="PF01636">
    <property type="entry name" value="APH"/>
    <property type="match status" value="1"/>
</dbReference>
<dbReference type="EMBL" id="LT629701">
    <property type="protein sequence ID" value="SDM57195.1"/>
    <property type="molecule type" value="Genomic_DNA"/>
</dbReference>
<gene>
    <name evidence="2" type="ORF">SAMN04489726_2312</name>
</gene>
<dbReference type="Proteomes" id="UP000183376">
    <property type="component" value="Chromosome I"/>
</dbReference>
<keyword evidence="2" id="KW-0418">Kinase</keyword>
<dbReference type="InterPro" id="IPR002575">
    <property type="entry name" value="Aminoglycoside_PTrfase"/>
</dbReference>
<proteinExistence type="predicted"/>
<reference evidence="2 3" key="1">
    <citation type="submission" date="2016-10" db="EMBL/GenBank/DDBJ databases">
        <authorList>
            <person name="de Groot N.N."/>
        </authorList>
    </citation>
    <scope>NUCLEOTIDE SEQUENCE [LARGE SCALE GENOMIC DNA]</scope>
    <source>
        <strain evidence="2 3">DSM 44149</strain>
    </source>
</reference>
<dbReference type="InterPro" id="IPR011009">
    <property type="entry name" value="Kinase-like_dom_sf"/>
</dbReference>
<dbReference type="AlphaFoldDB" id="A0A1G9UCA5"/>
<keyword evidence="2" id="KW-0808">Transferase</keyword>
<evidence type="ECO:0000259" key="1">
    <source>
        <dbReference type="Pfam" id="PF01636"/>
    </source>
</evidence>
<accession>A0A1G9UCA5</accession>
<dbReference type="SUPFAM" id="SSF56112">
    <property type="entry name" value="Protein kinase-like (PK-like)"/>
    <property type="match status" value="1"/>
</dbReference>
<feature type="domain" description="Aminoglycoside phosphotransferase" evidence="1">
    <location>
        <begin position="19"/>
        <end position="254"/>
    </location>
</feature>
<sequence length="300" mass="32986">MTAPLALAGIDPADVAFQEQLTDGYYNTLFRLEMVDGERQVLKVEPSPGEPRLDYEIALLATEEMFLRIAETGGVPVPRVIRGGEGYLLMEEVPGQTWHSLRAELGAADRDRLRAELGRVVADLHRLTGRRFGYPQRGLANTWREAFLGMVDAVLADAARFAVQLPEIRSRVAAVAPVLDDVVTPALVHFDLWPGNVMVDAPRGTMQISGLIDGERSFWGDPLADMASLALFGDIEQDEVFLNGYRQAGGVLVFDDAIRTRIALYQVYLYAIMLVEAVPRKRPAAAPTREALDRALAALA</sequence>
<dbReference type="PANTHER" id="PTHR21310">
    <property type="entry name" value="AMINOGLYCOSIDE PHOSPHOTRANSFERASE-RELATED-RELATED"/>
    <property type="match status" value="1"/>
</dbReference>